<dbReference type="Pfam" id="PF00186">
    <property type="entry name" value="DHFR_1"/>
    <property type="match status" value="1"/>
</dbReference>
<comment type="caution">
    <text evidence="10">The sequence shown here is derived from an EMBL/GenBank/DDBJ whole genome shotgun (WGS) entry which is preliminary data.</text>
</comment>
<feature type="domain" description="DHFR" evidence="9">
    <location>
        <begin position="3"/>
        <end position="161"/>
    </location>
</feature>
<protein>
    <recommendedName>
        <fullName evidence="3 8">Dihydrofolate reductase</fullName>
        <ecNumber evidence="3 8">1.5.1.3</ecNumber>
    </recommendedName>
</protein>
<dbReference type="PANTHER" id="PTHR48069">
    <property type="entry name" value="DIHYDROFOLATE REDUCTASE"/>
    <property type="match status" value="1"/>
</dbReference>
<reference evidence="10" key="2">
    <citation type="journal article" date="2021" name="PeerJ">
        <title>Extensive microbial diversity within the chicken gut microbiome revealed by metagenomics and culture.</title>
        <authorList>
            <person name="Gilroy R."/>
            <person name="Ravi A."/>
            <person name="Getino M."/>
            <person name="Pursley I."/>
            <person name="Horton D.L."/>
            <person name="Alikhan N.F."/>
            <person name="Baker D."/>
            <person name="Gharbi K."/>
            <person name="Hall N."/>
            <person name="Watson M."/>
            <person name="Adriaenssens E.M."/>
            <person name="Foster-Nyarko E."/>
            <person name="Jarju S."/>
            <person name="Secka A."/>
            <person name="Antonio M."/>
            <person name="Oren A."/>
            <person name="Chaudhuri R.R."/>
            <person name="La Ragione R."/>
            <person name="Hildebrand F."/>
            <person name="Pallen M.J."/>
        </authorList>
    </citation>
    <scope>NUCLEOTIDE SEQUENCE</scope>
    <source>
        <strain evidence="10">D3-1215</strain>
    </source>
</reference>
<proteinExistence type="inferred from homology"/>
<sequence>MAEIVIIAAVDRNMAIGNKGGLLCHLPADLKHFKNLTTRHTVIMGRRTFESLPKGALPDRRNIVVSRTARSLPGCEVVEDLNAAIGLLDEGETAYAMGGAMLYESALPFASAMELTFIDHSFQADVFFPVIDFSEWTLAASEKHDADERNPFPFEYRSYKRKDCQSPVFRR</sequence>
<dbReference type="SUPFAM" id="SSF53597">
    <property type="entry name" value="Dihydrofolate reductase-like"/>
    <property type="match status" value="1"/>
</dbReference>
<keyword evidence="6 8" id="KW-0560">Oxidoreductase</keyword>
<dbReference type="PROSITE" id="PS51330">
    <property type="entry name" value="DHFR_2"/>
    <property type="match status" value="1"/>
</dbReference>
<comment type="catalytic activity">
    <reaction evidence="8">
        <text>(6S)-5,6,7,8-tetrahydrofolate + NADP(+) = 7,8-dihydrofolate + NADPH + H(+)</text>
        <dbReference type="Rhea" id="RHEA:15009"/>
        <dbReference type="ChEBI" id="CHEBI:15378"/>
        <dbReference type="ChEBI" id="CHEBI:57451"/>
        <dbReference type="ChEBI" id="CHEBI:57453"/>
        <dbReference type="ChEBI" id="CHEBI:57783"/>
        <dbReference type="ChEBI" id="CHEBI:58349"/>
        <dbReference type="EC" id="1.5.1.3"/>
    </reaction>
</comment>
<dbReference type="GO" id="GO:0005829">
    <property type="term" value="C:cytosol"/>
    <property type="evidence" value="ECO:0007669"/>
    <property type="project" value="TreeGrafter"/>
</dbReference>
<dbReference type="PIRSF" id="PIRSF000194">
    <property type="entry name" value="DHFR"/>
    <property type="match status" value="1"/>
</dbReference>
<evidence type="ECO:0000256" key="6">
    <source>
        <dbReference type="ARBA" id="ARBA00023002"/>
    </source>
</evidence>
<dbReference type="GO" id="GO:0004146">
    <property type="term" value="F:dihydrofolate reductase activity"/>
    <property type="evidence" value="ECO:0007669"/>
    <property type="project" value="UniProtKB-EC"/>
</dbReference>
<comment type="pathway">
    <text evidence="1 8">Cofactor biosynthesis; tetrahydrofolate biosynthesis; 5,6,7,8-tetrahydrofolate from 7,8-dihydrofolate: step 1/1.</text>
</comment>
<evidence type="ECO:0000256" key="4">
    <source>
        <dbReference type="ARBA" id="ARBA00022563"/>
    </source>
</evidence>
<gene>
    <name evidence="10" type="ORF">IAC32_01905</name>
</gene>
<evidence type="ECO:0000256" key="8">
    <source>
        <dbReference type="PIRNR" id="PIRNR000194"/>
    </source>
</evidence>
<evidence type="ECO:0000313" key="10">
    <source>
        <dbReference type="EMBL" id="MBO8446486.1"/>
    </source>
</evidence>
<dbReference type="GO" id="GO:0050661">
    <property type="term" value="F:NADP binding"/>
    <property type="evidence" value="ECO:0007669"/>
    <property type="project" value="InterPro"/>
</dbReference>
<dbReference type="AlphaFoldDB" id="A0A9D9EH66"/>
<dbReference type="GO" id="GO:0006730">
    <property type="term" value="P:one-carbon metabolic process"/>
    <property type="evidence" value="ECO:0007669"/>
    <property type="project" value="UniProtKB-KW"/>
</dbReference>
<dbReference type="PRINTS" id="PR00070">
    <property type="entry name" value="DHFR"/>
</dbReference>
<dbReference type="CDD" id="cd00209">
    <property type="entry name" value="DHFR"/>
    <property type="match status" value="1"/>
</dbReference>
<accession>A0A9D9EH66</accession>
<reference evidence="10" key="1">
    <citation type="submission" date="2020-10" db="EMBL/GenBank/DDBJ databases">
        <authorList>
            <person name="Gilroy R."/>
        </authorList>
    </citation>
    <scope>NUCLEOTIDE SEQUENCE</scope>
    <source>
        <strain evidence="10">D3-1215</strain>
    </source>
</reference>
<dbReference type="Proteomes" id="UP000823637">
    <property type="component" value="Unassembled WGS sequence"/>
</dbReference>
<dbReference type="GO" id="GO:0046654">
    <property type="term" value="P:tetrahydrofolate biosynthetic process"/>
    <property type="evidence" value="ECO:0007669"/>
    <property type="project" value="InterPro"/>
</dbReference>
<name>A0A9D9EH66_9BACT</name>
<evidence type="ECO:0000256" key="3">
    <source>
        <dbReference type="ARBA" id="ARBA00012856"/>
    </source>
</evidence>
<evidence type="ECO:0000259" key="9">
    <source>
        <dbReference type="PROSITE" id="PS51330"/>
    </source>
</evidence>
<comment type="similarity">
    <text evidence="2 8">Belongs to the dihydrofolate reductase family.</text>
</comment>
<keyword evidence="5 8" id="KW-0521">NADP</keyword>
<evidence type="ECO:0000256" key="2">
    <source>
        <dbReference type="ARBA" id="ARBA00009539"/>
    </source>
</evidence>
<dbReference type="EMBL" id="JADIMR010000027">
    <property type="protein sequence ID" value="MBO8446486.1"/>
    <property type="molecule type" value="Genomic_DNA"/>
</dbReference>
<dbReference type="PANTHER" id="PTHR48069:SF3">
    <property type="entry name" value="DIHYDROFOLATE REDUCTASE"/>
    <property type="match status" value="1"/>
</dbReference>
<dbReference type="InterPro" id="IPR024072">
    <property type="entry name" value="DHFR-like_dom_sf"/>
</dbReference>
<dbReference type="GO" id="GO:0046452">
    <property type="term" value="P:dihydrofolate metabolic process"/>
    <property type="evidence" value="ECO:0007669"/>
    <property type="project" value="TreeGrafter"/>
</dbReference>
<dbReference type="InterPro" id="IPR012259">
    <property type="entry name" value="DHFR"/>
</dbReference>
<evidence type="ECO:0000313" key="11">
    <source>
        <dbReference type="Proteomes" id="UP000823637"/>
    </source>
</evidence>
<keyword evidence="4 8" id="KW-0554">One-carbon metabolism</keyword>
<dbReference type="InterPro" id="IPR001796">
    <property type="entry name" value="DHFR_dom"/>
</dbReference>
<dbReference type="Gene3D" id="3.40.430.10">
    <property type="entry name" value="Dihydrofolate Reductase, subunit A"/>
    <property type="match status" value="1"/>
</dbReference>
<dbReference type="GO" id="GO:0046655">
    <property type="term" value="P:folic acid metabolic process"/>
    <property type="evidence" value="ECO:0007669"/>
    <property type="project" value="TreeGrafter"/>
</dbReference>
<evidence type="ECO:0000256" key="5">
    <source>
        <dbReference type="ARBA" id="ARBA00022857"/>
    </source>
</evidence>
<organism evidence="10 11">
    <name type="scientific">Candidatus Enterocola intestinipullorum</name>
    <dbReference type="NCBI Taxonomy" id="2840783"/>
    <lineage>
        <taxon>Bacteria</taxon>
        <taxon>Pseudomonadati</taxon>
        <taxon>Bacteroidota</taxon>
        <taxon>Bacteroidia</taxon>
        <taxon>Bacteroidales</taxon>
        <taxon>Candidatus Enterocola</taxon>
    </lineage>
</organism>
<comment type="function">
    <text evidence="7 8">Key enzyme in folate metabolism. Catalyzes an essential reaction for de novo glycine and purine synthesis, and for DNA precursor synthesis.</text>
</comment>
<evidence type="ECO:0000256" key="7">
    <source>
        <dbReference type="ARBA" id="ARBA00025067"/>
    </source>
</evidence>
<dbReference type="EC" id="1.5.1.3" evidence="3 8"/>
<evidence type="ECO:0000256" key="1">
    <source>
        <dbReference type="ARBA" id="ARBA00004903"/>
    </source>
</evidence>